<reference evidence="1" key="1">
    <citation type="journal article" date="2015" name="Nature">
        <title>Complex archaea that bridge the gap between prokaryotes and eukaryotes.</title>
        <authorList>
            <person name="Spang A."/>
            <person name="Saw J.H."/>
            <person name="Jorgensen S.L."/>
            <person name="Zaremba-Niedzwiedzka K."/>
            <person name="Martijn J."/>
            <person name="Lind A.E."/>
            <person name="van Eijk R."/>
            <person name="Schleper C."/>
            <person name="Guy L."/>
            <person name="Ettema T.J."/>
        </authorList>
    </citation>
    <scope>NUCLEOTIDE SEQUENCE</scope>
</reference>
<name>A0A0F9EIQ1_9ZZZZ</name>
<evidence type="ECO:0000313" key="1">
    <source>
        <dbReference type="EMBL" id="KKL73978.1"/>
    </source>
</evidence>
<accession>A0A0F9EIQ1</accession>
<organism evidence="1">
    <name type="scientific">marine sediment metagenome</name>
    <dbReference type="NCBI Taxonomy" id="412755"/>
    <lineage>
        <taxon>unclassified sequences</taxon>
        <taxon>metagenomes</taxon>
        <taxon>ecological metagenomes</taxon>
    </lineage>
</organism>
<proteinExistence type="predicted"/>
<protein>
    <submittedName>
        <fullName evidence="1">Uncharacterized protein</fullName>
    </submittedName>
</protein>
<gene>
    <name evidence="1" type="ORF">LCGC14_2069510</name>
</gene>
<dbReference type="AlphaFoldDB" id="A0A0F9EIQ1"/>
<dbReference type="EMBL" id="LAZR01024797">
    <property type="protein sequence ID" value="KKL73978.1"/>
    <property type="molecule type" value="Genomic_DNA"/>
</dbReference>
<sequence length="52" mass="5980">MSDVEIPRPKGLNIHSKAPLINTVDINMNLVHLTNLLEKYNGVMLDFFRGNW</sequence>
<comment type="caution">
    <text evidence="1">The sequence shown here is derived from an EMBL/GenBank/DDBJ whole genome shotgun (WGS) entry which is preliminary data.</text>
</comment>